<keyword evidence="1 2" id="KW-0238">DNA-binding</keyword>
<dbReference type="InterPro" id="IPR001647">
    <property type="entry name" value="HTH_TetR"/>
</dbReference>
<dbReference type="InterPro" id="IPR009057">
    <property type="entry name" value="Homeodomain-like_sf"/>
</dbReference>
<dbReference type="InterPro" id="IPR050109">
    <property type="entry name" value="HTH-type_TetR-like_transc_reg"/>
</dbReference>
<keyword evidence="5" id="KW-1185">Reference proteome</keyword>
<feature type="domain" description="HTH tetR-type" evidence="3">
    <location>
        <begin position="10"/>
        <end position="70"/>
    </location>
</feature>
<evidence type="ECO:0000256" key="2">
    <source>
        <dbReference type="PROSITE-ProRule" id="PRU00335"/>
    </source>
</evidence>
<evidence type="ECO:0000256" key="1">
    <source>
        <dbReference type="ARBA" id="ARBA00023125"/>
    </source>
</evidence>
<feature type="DNA-binding region" description="H-T-H motif" evidence="2">
    <location>
        <begin position="227"/>
        <end position="246"/>
    </location>
</feature>
<protein>
    <submittedName>
        <fullName evidence="4">TetR/AcrR family transcriptional regulator</fullName>
    </submittedName>
</protein>
<dbReference type="EMBL" id="BAABDQ010000033">
    <property type="protein sequence ID" value="GAA3598726.1"/>
    <property type="molecule type" value="Genomic_DNA"/>
</dbReference>
<dbReference type="PANTHER" id="PTHR30055:SF237">
    <property type="entry name" value="TRANSCRIPTIONAL REPRESSOR MCE3R"/>
    <property type="match status" value="1"/>
</dbReference>
<feature type="domain" description="HTH tetR-type" evidence="3">
    <location>
        <begin position="204"/>
        <end position="264"/>
    </location>
</feature>
<dbReference type="Gene3D" id="1.10.357.10">
    <property type="entry name" value="Tetracycline Repressor, domain 2"/>
    <property type="match status" value="2"/>
</dbReference>
<dbReference type="PANTHER" id="PTHR30055">
    <property type="entry name" value="HTH-TYPE TRANSCRIPTIONAL REGULATOR RUTR"/>
    <property type="match status" value="1"/>
</dbReference>
<sequence length="394" mass="42603">MPTSQRLRSKDRKEAIALVAAELFCARGFPNVGIEDIAQEVGITGPALYRHFPTKQAILAAAVQELGLRFAECVHSGADLRTSLRALVRFSLDRRTVARLYQWEGRYLDAGQRTALTAPFDGAVRTLRGLLLDLRPELTRQDAALLVTAALSVIASPSTHRASLTRAKAERTILGCVATVIAADLPAPPPRRPARRRPDSFALLPRRERLLAEAIRLFHERGYHQVSISDIGRAAGINASSVYTHFASKAELLAAAYYRATSRLEHTTAAALAAASTPAQALDLLIEAYVTTTFDQADLAAVYLSESGNLAPADLRRLRAAQRRHVDTWIGLIAESRPGEEPSEIRFRTHAALNVVTDLARSAGPSVTEARTAALLRPLLGSPGLRGAAPPIEG</sequence>
<evidence type="ECO:0000259" key="3">
    <source>
        <dbReference type="PROSITE" id="PS50977"/>
    </source>
</evidence>
<evidence type="ECO:0000313" key="5">
    <source>
        <dbReference type="Proteomes" id="UP001500630"/>
    </source>
</evidence>
<comment type="caution">
    <text evidence="4">The sequence shown here is derived from an EMBL/GenBank/DDBJ whole genome shotgun (WGS) entry which is preliminary data.</text>
</comment>
<dbReference type="RefSeq" id="WP_345572875.1">
    <property type="nucleotide sequence ID" value="NZ_BAABDQ010000033.1"/>
</dbReference>
<name>A0ABP6Z8K0_9ACTN</name>
<accession>A0ABP6Z8K0</accession>
<dbReference type="Gene3D" id="1.10.10.60">
    <property type="entry name" value="Homeodomain-like"/>
    <property type="match status" value="2"/>
</dbReference>
<organism evidence="4 5">
    <name type="scientific">Nonomuraea rosea</name>
    <dbReference type="NCBI Taxonomy" id="638574"/>
    <lineage>
        <taxon>Bacteria</taxon>
        <taxon>Bacillati</taxon>
        <taxon>Actinomycetota</taxon>
        <taxon>Actinomycetes</taxon>
        <taxon>Streptosporangiales</taxon>
        <taxon>Streptosporangiaceae</taxon>
        <taxon>Nonomuraea</taxon>
    </lineage>
</organism>
<reference evidence="5" key="1">
    <citation type="journal article" date="2019" name="Int. J. Syst. Evol. Microbiol.">
        <title>The Global Catalogue of Microorganisms (GCM) 10K type strain sequencing project: providing services to taxonomists for standard genome sequencing and annotation.</title>
        <authorList>
            <consortium name="The Broad Institute Genomics Platform"/>
            <consortium name="The Broad Institute Genome Sequencing Center for Infectious Disease"/>
            <person name="Wu L."/>
            <person name="Ma J."/>
        </authorList>
    </citation>
    <scope>NUCLEOTIDE SEQUENCE [LARGE SCALE GENOMIC DNA]</scope>
    <source>
        <strain evidence="5">JCM 17326</strain>
    </source>
</reference>
<dbReference type="SUPFAM" id="SSF46689">
    <property type="entry name" value="Homeodomain-like"/>
    <property type="match status" value="2"/>
</dbReference>
<proteinExistence type="predicted"/>
<dbReference type="Proteomes" id="UP001500630">
    <property type="component" value="Unassembled WGS sequence"/>
</dbReference>
<dbReference type="Pfam" id="PF00440">
    <property type="entry name" value="TetR_N"/>
    <property type="match status" value="2"/>
</dbReference>
<gene>
    <name evidence="4" type="ORF">GCM10022419_097920</name>
</gene>
<dbReference type="PROSITE" id="PS50977">
    <property type="entry name" value="HTH_TETR_2"/>
    <property type="match status" value="2"/>
</dbReference>
<dbReference type="PRINTS" id="PR00455">
    <property type="entry name" value="HTHTETR"/>
</dbReference>
<feature type="DNA-binding region" description="H-T-H motif" evidence="2">
    <location>
        <begin position="33"/>
        <end position="52"/>
    </location>
</feature>
<evidence type="ECO:0000313" key="4">
    <source>
        <dbReference type="EMBL" id="GAA3598726.1"/>
    </source>
</evidence>